<dbReference type="PANTHER" id="PTHR21137">
    <property type="entry name" value="ODORANT RECEPTOR"/>
    <property type="match status" value="1"/>
</dbReference>
<dbReference type="PANTHER" id="PTHR21137:SF35">
    <property type="entry name" value="ODORANT RECEPTOR 19A-RELATED"/>
    <property type="match status" value="1"/>
</dbReference>
<keyword evidence="8" id="KW-0675">Receptor</keyword>
<evidence type="ECO:0000313" key="11">
    <source>
        <dbReference type="EMBL" id="PNF16835.1"/>
    </source>
</evidence>
<evidence type="ECO:0000256" key="1">
    <source>
        <dbReference type="ARBA" id="ARBA00004651"/>
    </source>
</evidence>
<feature type="non-terminal residue" evidence="11">
    <location>
        <position position="304"/>
    </location>
</feature>
<keyword evidence="2" id="KW-1003">Cell membrane</keyword>
<protein>
    <recommendedName>
        <fullName evidence="13">Odorant receptor</fullName>
    </recommendedName>
</protein>
<evidence type="ECO:0000256" key="3">
    <source>
        <dbReference type="ARBA" id="ARBA00022606"/>
    </source>
</evidence>
<dbReference type="GO" id="GO:0004984">
    <property type="term" value="F:olfactory receptor activity"/>
    <property type="evidence" value="ECO:0007669"/>
    <property type="project" value="InterPro"/>
</dbReference>
<evidence type="ECO:0008006" key="13">
    <source>
        <dbReference type="Google" id="ProtNLM"/>
    </source>
</evidence>
<proteinExistence type="predicted"/>
<accession>A0A2J7PKI4</accession>
<evidence type="ECO:0000256" key="2">
    <source>
        <dbReference type="ARBA" id="ARBA00022475"/>
    </source>
</evidence>
<sequence length="304" mass="34703">MTSNFLLHIFGILPPNNATPFIRFLYKIFQTLIFTLLIFSMLGQLMAVYVNWGDIPLISIIVSHMSGMILASISCAYFLHSKDKFMSLIDLLRTQFVSRMKSKYIELIHTAERQVKGFLILSVIISAECAAIWVAKPIIKIYNYERNNATTEAHDFERFIFVIWAPFEIYDSPQFELIMVSQMFASTFSGLMLFAVDILFLSLMSHAAAQFKVLCAMLNDMHENVSEVELNRTKQMFPLQDIADFNLMNDPVTSADDITCYELGSGNSGSRNSEMAVLENCHVNKDPFQLYLAECIKHHQAIIE</sequence>
<dbReference type="STRING" id="105785.A0A2J7PKI4"/>
<keyword evidence="4 10" id="KW-0812">Transmembrane</keyword>
<evidence type="ECO:0000313" key="12">
    <source>
        <dbReference type="Proteomes" id="UP000235965"/>
    </source>
</evidence>
<evidence type="ECO:0000256" key="9">
    <source>
        <dbReference type="ARBA" id="ARBA00023224"/>
    </source>
</evidence>
<dbReference type="Proteomes" id="UP000235965">
    <property type="component" value="Unassembled WGS sequence"/>
</dbReference>
<comment type="subcellular location">
    <subcellularLocation>
        <location evidence="1">Cell membrane</location>
        <topology evidence="1">Multi-pass membrane protein</topology>
    </subcellularLocation>
</comment>
<reference evidence="11 12" key="1">
    <citation type="submission" date="2017-12" db="EMBL/GenBank/DDBJ databases">
        <title>Hemimetabolous genomes reveal molecular basis of termite eusociality.</title>
        <authorList>
            <person name="Harrison M.C."/>
            <person name="Jongepier E."/>
            <person name="Robertson H.M."/>
            <person name="Arning N."/>
            <person name="Bitard-Feildel T."/>
            <person name="Chao H."/>
            <person name="Childers C.P."/>
            <person name="Dinh H."/>
            <person name="Doddapaneni H."/>
            <person name="Dugan S."/>
            <person name="Gowin J."/>
            <person name="Greiner C."/>
            <person name="Han Y."/>
            <person name="Hu H."/>
            <person name="Hughes D.S.T."/>
            <person name="Huylmans A.-K."/>
            <person name="Kemena C."/>
            <person name="Kremer L.P.M."/>
            <person name="Lee S.L."/>
            <person name="Lopez-Ezquerra A."/>
            <person name="Mallet L."/>
            <person name="Monroy-Kuhn J.M."/>
            <person name="Moser A."/>
            <person name="Murali S.C."/>
            <person name="Muzny D.M."/>
            <person name="Otani S."/>
            <person name="Piulachs M.-D."/>
            <person name="Poelchau M."/>
            <person name="Qu J."/>
            <person name="Schaub F."/>
            <person name="Wada-Katsumata A."/>
            <person name="Worley K.C."/>
            <person name="Xie Q."/>
            <person name="Ylla G."/>
            <person name="Poulsen M."/>
            <person name="Gibbs R.A."/>
            <person name="Schal C."/>
            <person name="Richards S."/>
            <person name="Belles X."/>
            <person name="Korb J."/>
            <person name="Bornberg-Bauer E."/>
        </authorList>
    </citation>
    <scope>NUCLEOTIDE SEQUENCE [LARGE SCALE GENOMIC DNA]</scope>
    <source>
        <tissue evidence="11">Whole body</tissue>
    </source>
</reference>
<feature type="transmembrane region" description="Helical" evidence="10">
    <location>
        <begin position="183"/>
        <end position="204"/>
    </location>
</feature>
<evidence type="ECO:0000256" key="10">
    <source>
        <dbReference type="SAM" id="Phobius"/>
    </source>
</evidence>
<evidence type="ECO:0000256" key="6">
    <source>
        <dbReference type="ARBA" id="ARBA00022989"/>
    </source>
</evidence>
<keyword evidence="3" id="KW-0716">Sensory transduction</keyword>
<dbReference type="EMBL" id="NEVH01024540">
    <property type="protein sequence ID" value="PNF16835.1"/>
    <property type="molecule type" value="Genomic_DNA"/>
</dbReference>
<dbReference type="GO" id="GO:0005886">
    <property type="term" value="C:plasma membrane"/>
    <property type="evidence" value="ECO:0007669"/>
    <property type="project" value="UniProtKB-SubCell"/>
</dbReference>
<keyword evidence="6 10" id="KW-1133">Transmembrane helix</keyword>
<feature type="transmembrane region" description="Helical" evidence="10">
    <location>
        <begin position="28"/>
        <end position="50"/>
    </location>
</feature>
<feature type="transmembrane region" description="Helical" evidence="10">
    <location>
        <begin position="57"/>
        <end position="79"/>
    </location>
</feature>
<organism evidence="11 12">
    <name type="scientific">Cryptotermes secundus</name>
    <dbReference type="NCBI Taxonomy" id="105785"/>
    <lineage>
        <taxon>Eukaryota</taxon>
        <taxon>Metazoa</taxon>
        <taxon>Ecdysozoa</taxon>
        <taxon>Arthropoda</taxon>
        <taxon>Hexapoda</taxon>
        <taxon>Insecta</taxon>
        <taxon>Pterygota</taxon>
        <taxon>Neoptera</taxon>
        <taxon>Polyneoptera</taxon>
        <taxon>Dictyoptera</taxon>
        <taxon>Blattodea</taxon>
        <taxon>Blattoidea</taxon>
        <taxon>Termitoidae</taxon>
        <taxon>Kalotermitidae</taxon>
        <taxon>Cryptotermitinae</taxon>
        <taxon>Cryptotermes</taxon>
    </lineage>
</organism>
<dbReference type="OrthoDB" id="6604226at2759"/>
<evidence type="ECO:0000256" key="8">
    <source>
        <dbReference type="ARBA" id="ARBA00023170"/>
    </source>
</evidence>
<dbReference type="GO" id="GO:0007165">
    <property type="term" value="P:signal transduction"/>
    <property type="evidence" value="ECO:0007669"/>
    <property type="project" value="UniProtKB-KW"/>
</dbReference>
<evidence type="ECO:0000256" key="4">
    <source>
        <dbReference type="ARBA" id="ARBA00022692"/>
    </source>
</evidence>
<evidence type="ECO:0000256" key="7">
    <source>
        <dbReference type="ARBA" id="ARBA00023136"/>
    </source>
</evidence>
<feature type="transmembrane region" description="Helical" evidence="10">
    <location>
        <begin position="117"/>
        <end position="135"/>
    </location>
</feature>
<keyword evidence="7 10" id="KW-0472">Membrane</keyword>
<dbReference type="GO" id="GO:0005549">
    <property type="term" value="F:odorant binding"/>
    <property type="evidence" value="ECO:0007669"/>
    <property type="project" value="InterPro"/>
</dbReference>
<dbReference type="AlphaFoldDB" id="A0A2J7PKI4"/>
<evidence type="ECO:0000256" key="5">
    <source>
        <dbReference type="ARBA" id="ARBA00022725"/>
    </source>
</evidence>
<keyword evidence="9" id="KW-0807">Transducer</keyword>
<name>A0A2J7PKI4_9NEOP</name>
<comment type="caution">
    <text evidence="11">The sequence shown here is derived from an EMBL/GenBank/DDBJ whole genome shotgun (WGS) entry which is preliminary data.</text>
</comment>
<keyword evidence="12" id="KW-1185">Reference proteome</keyword>
<keyword evidence="5" id="KW-0552">Olfaction</keyword>
<dbReference type="Pfam" id="PF02949">
    <property type="entry name" value="7tm_6"/>
    <property type="match status" value="1"/>
</dbReference>
<dbReference type="InParanoid" id="A0A2J7PKI4"/>
<gene>
    <name evidence="11" type="ORF">B7P43_G16798</name>
</gene>
<dbReference type="InterPro" id="IPR004117">
    <property type="entry name" value="7tm6_olfct_rcpt"/>
</dbReference>